<organism evidence="11 12">
    <name type="scientific">Saccharicrinis carchari</name>
    <dbReference type="NCBI Taxonomy" id="1168039"/>
    <lineage>
        <taxon>Bacteria</taxon>
        <taxon>Pseudomonadati</taxon>
        <taxon>Bacteroidota</taxon>
        <taxon>Bacteroidia</taxon>
        <taxon>Marinilabiliales</taxon>
        <taxon>Marinilabiliaceae</taxon>
        <taxon>Saccharicrinis</taxon>
    </lineage>
</organism>
<dbReference type="EMBL" id="FXTB01000002">
    <property type="protein sequence ID" value="SMO50864.1"/>
    <property type="molecule type" value="Genomic_DNA"/>
</dbReference>
<dbReference type="GO" id="GO:0008441">
    <property type="term" value="F:3'(2'),5'-bisphosphate nucleotidase activity"/>
    <property type="evidence" value="ECO:0007669"/>
    <property type="project" value="UniProtKB-UniRule"/>
</dbReference>
<keyword evidence="6 9" id="KW-0378">Hydrolase</keyword>
<feature type="binding site" evidence="9">
    <location>
        <position position="84"/>
    </location>
    <ligand>
        <name>Mg(2+)</name>
        <dbReference type="ChEBI" id="CHEBI:18420"/>
        <label>2</label>
    </ligand>
</feature>
<gene>
    <name evidence="9" type="primary">cysQ</name>
    <name evidence="11" type="ORF">SAMN06265379_10277</name>
</gene>
<evidence type="ECO:0000256" key="7">
    <source>
        <dbReference type="ARBA" id="ARBA00022842"/>
    </source>
</evidence>
<evidence type="ECO:0000256" key="6">
    <source>
        <dbReference type="ARBA" id="ARBA00022801"/>
    </source>
</evidence>
<evidence type="ECO:0000256" key="4">
    <source>
        <dbReference type="ARBA" id="ARBA00022519"/>
    </source>
</evidence>
<feature type="binding site" evidence="9">
    <location>
        <position position="64"/>
    </location>
    <ligand>
        <name>substrate</name>
    </ligand>
</feature>
<protein>
    <recommendedName>
        <fullName evidence="9">3'(2'),5'-bisphosphate nucleotidase CysQ</fullName>
        <ecNumber evidence="9">3.1.3.7</ecNumber>
    </recommendedName>
    <alternativeName>
        <fullName evidence="9">3'(2'),5-bisphosphonucleoside 3'(2')-phosphohydrolase</fullName>
    </alternativeName>
    <alternativeName>
        <fullName evidence="9">3'-phosphoadenosine 5'-phosphate phosphatase</fullName>
        <shortName evidence="9">PAP phosphatase</shortName>
    </alternativeName>
</protein>
<dbReference type="Proteomes" id="UP000319040">
    <property type="component" value="Unassembled WGS sequence"/>
</dbReference>
<dbReference type="EC" id="3.1.3.7" evidence="9"/>
<sequence>MDSLLHTAIKASVAAGKAILEVYESENFGVEAKADSSPLTLADRAAHDIIEAYLLKSNIPILSEEGKHEGYDTRKKWEQLWIVDPLDGTREFVKKTGEFTVNIALINNGLPVLGVVFVPVSAVLYYAVKDEGAFKVTLEKDWGSTEDVQFLHSQRLPLCNKNEKFRIVASVSHRSAETNQFIGALEKKFGQAEVVSVGSSIKLCKVAEGSADVYPRMGPTMEWDIAAGQAIAEAAGAHVTDWDTGSRMVYNKASLYNNWFVVSKNELWRDRVLSLARLK</sequence>
<feature type="binding site" evidence="9">
    <location>
        <position position="86"/>
    </location>
    <ligand>
        <name>Mg(2+)</name>
        <dbReference type="ChEBI" id="CHEBI:18420"/>
        <label>1</label>
    </ligand>
</feature>
<dbReference type="PROSITE" id="PS00630">
    <property type="entry name" value="IMP_2"/>
    <property type="match status" value="1"/>
</dbReference>
<feature type="binding site" evidence="10">
    <location>
        <position position="224"/>
    </location>
    <ligand>
        <name>Mg(2+)</name>
        <dbReference type="ChEBI" id="CHEBI:18420"/>
        <label>1</label>
        <note>catalytic</note>
    </ligand>
</feature>
<keyword evidence="8 9" id="KW-0472">Membrane</keyword>
<dbReference type="CDD" id="cd01638">
    <property type="entry name" value="CysQ"/>
    <property type="match status" value="1"/>
</dbReference>
<keyword evidence="3 9" id="KW-1003">Cell membrane</keyword>
<comment type="cofactor">
    <cofactor evidence="9 10">
        <name>Mg(2+)</name>
        <dbReference type="ChEBI" id="CHEBI:18420"/>
    </cofactor>
</comment>
<evidence type="ECO:0000256" key="5">
    <source>
        <dbReference type="ARBA" id="ARBA00022723"/>
    </source>
</evidence>
<evidence type="ECO:0000313" key="11">
    <source>
        <dbReference type="EMBL" id="SMO50864.1"/>
    </source>
</evidence>
<comment type="similarity">
    <text evidence="2 9">Belongs to the inositol monophosphatase superfamily. CysQ family.</text>
</comment>
<dbReference type="NCBIfam" id="TIGR01331">
    <property type="entry name" value="bisphos_cysQ"/>
    <property type="match status" value="1"/>
</dbReference>
<evidence type="ECO:0000256" key="10">
    <source>
        <dbReference type="PIRSR" id="PIRSR600760-2"/>
    </source>
</evidence>
<dbReference type="InterPro" id="IPR000760">
    <property type="entry name" value="Inositol_monophosphatase-like"/>
</dbReference>
<dbReference type="GO" id="GO:0005886">
    <property type="term" value="C:plasma membrane"/>
    <property type="evidence" value="ECO:0007669"/>
    <property type="project" value="UniProtKB-SubCell"/>
</dbReference>
<feature type="binding site" evidence="9">
    <location>
        <position position="87"/>
    </location>
    <ligand>
        <name>Mg(2+)</name>
        <dbReference type="ChEBI" id="CHEBI:18420"/>
        <label>2</label>
    </ligand>
</feature>
<feature type="binding site" evidence="10">
    <location>
        <position position="86"/>
    </location>
    <ligand>
        <name>Mg(2+)</name>
        <dbReference type="ChEBI" id="CHEBI:18420"/>
        <label>1</label>
        <note>catalytic</note>
    </ligand>
</feature>
<dbReference type="Gene3D" id="3.30.540.10">
    <property type="entry name" value="Fructose-1,6-Bisphosphatase, subunit A, domain 1"/>
    <property type="match status" value="1"/>
</dbReference>
<feature type="binding site" evidence="9">
    <location>
        <position position="84"/>
    </location>
    <ligand>
        <name>Mg(2+)</name>
        <dbReference type="ChEBI" id="CHEBI:18420"/>
        <label>1</label>
    </ligand>
</feature>
<dbReference type="Pfam" id="PF00459">
    <property type="entry name" value="Inositol_P"/>
    <property type="match status" value="1"/>
</dbReference>
<keyword evidence="5 9" id="KW-0479">Metal-binding</keyword>
<keyword evidence="7 9" id="KW-0460">Magnesium</keyword>
<comment type="function">
    <text evidence="9">Converts adenosine-3',5'-bisphosphate (PAP) to AMP.</text>
</comment>
<dbReference type="InterPro" id="IPR020550">
    <property type="entry name" value="Inositol_monophosphatase_CS"/>
</dbReference>
<evidence type="ECO:0000256" key="2">
    <source>
        <dbReference type="ARBA" id="ARBA00005289"/>
    </source>
</evidence>
<dbReference type="OrthoDB" id="9772456at2"/>
<accession>A0A521BUK0</accession>
<reference evidence="11 12" key="1">
    <citation type="submission" date="2017-05" db="EMBL/GenBank/DDBJ databases">
        <authorList>
            <person name="Varghese N."/>
            <person name="Submissions S."/>
        </authorList>
    </citation>
    <scope>NUCLEOTIDE SEQUENCE [LARGE SCALE GENOMIC DNA]</scope>
    <source>
        <strain evidence="11 12">DSM 27040</strain>
    </source>
</reference>
<keyword evidence="4" id="KW-0997">Cell inner membrane</keyword>
<feature type="binding site" evidence="10">
    <location>
        <position position="64"/>
    </location>
    <ligand>
        <name>Mg(2+)</name>
        <dbReference type="ChEBI" id="CHEBI:18420"/>
        <label>1</label>
        <note>catalytic</note>
    </ligand>
</feature>
<feature type="binding site" evidence="9">
    <location>
        <begin position="86"/>
        <end position="89"/>
    </location>
    <ligand>
        <name>substrate</name>
    </ligand>
</feature>
<dbReference type="PANTHER" id="PTHR43028">
    <property type="entry name" value="3'(2'),5'-BISPHOSPHATE NUCLEOTIDASE 1"/>
    <property type="match status" value="1"/>
</dbReference>
<evidence type="ECO:0000256" key="9">
    <source>
        <dbReference type="HAMAP-Rule" id="MF_02095"/>
    </source>
</evidence>
<comment type="catalytic activity">
    <reaction evidence="1 9">
        <text>adenosine 3',5'-bisphosphate + H2O = AMP + phosphate</text>
        <dbReference type="Rhea" id="RHEA:10040"/>
        <dbReference type="ChEBI" id="CHEBI:15377"/>
        <dbReference type="ChEBI" id="CHEBI:43474"/>
        <dbReference type="ChEBI" id="CHEBI:58343"/>
        <dbReference type="ChEBI" id="CHEBI:456215"/>
        <dbReference type="EC" id="3.1.3.7"/>
    </reaction>
</comment>
<feature type="binding site" evidence="10">
    <location>
        <position position="84"/>
    </location>
    <ligand>
        <name>Mg(2+)</name>
        <dbReference type="ChEBI" id="CHEBI:18420"/>
        <label>1</label>
        <note>catalytic</note>
    </ligand>
</feature>
<keyword evidence="12" id="KW-1185">Reference proteome</keyword>
<dbReference type="SUPFAM" id="SSF56655">
    <property type="entry name" value="Carbohydrate phosphatase"/>
    <property type="match status" value="1"/>
</dbReference>
<feature type="binding site" evidence="9">
    <location>
        <position position="224"/>
    </location>
    <ligand>
        <name>substrate</name>
    </ligand>
</feature>
<evidence type="ECO:0000256" key="3">
    <source>
        <dbReference type="ARBA" id="ARBA00022475"/>
    </source>
</evidence>
<dbReference type="Gene3D" id="3.40.190.80">
    <property type="match status" value="1"/>
</dbReference>
<dbReference type="RefSeq" id="WP_142532397.1">
    <property type="nucleotide sequence ID" value="NZ_FXTB01000002.1"/>
</dbReference>
<name>A0A521BUK0_SACCC</name>
<feature type="binding site" evidence="9">
    <location>
        <position position="64"/>
    </location>
    <ligand>
        <name>Mg(2+)</name>
        <dbReference type="ChEBI" id="CHEBI:18420"/>
        <label>1</label>
    </ligand>
</feature>
<dbReference type="AlphaFoldDB" id="A0A521BUK0"/>
<dbReference type="GO" id="GO:0050427">
    <property type="term" value="P:3'-phosphoadenosine 5'-phosphosulfate metabolic process"/>
    <property type="evidence" value="ECO:0007669"/>
    <property type="project" value="TreeGrafter"/>
</dbReference>
<evidence type="ECO:0000256" key="8">
    <source>
        <dbReference type="ARBA" id="ARBA00023136"/>
    </source>
</evidence>
<dbReference type="PROSITE" id="PS00629">
    <property type="entry name" value="IMP_1"/>
    <property type="match status" value="1"/>
</dbReference>
<dbReference type="HAMAP" id="MF_02095">
    <property type="entry name" value="CysQ"/>
    <property type="match status" value="1"/>
</dbReference>
<dbReference type="InterPro" id="IPR050725">
    <property type="entry name" value="CysQ/Inositol_MonoPase"/>
</dbReference>
<comment type="subcellular location">
    <subcellularLocation>
        <location evidence="9">Cell membrane</location>
        <topology evidence="9">Peripheral membrane protein</topology>
        <orientation evidence="9">Cytoplasmic side</orientation>
    </subcellularLocation>
</comment>
<dbReference type="InterPro" id="IPR020583">
    <property type="entry name" value="Inositol_monoP_metal-BS"/>
</dbReference>
<feature type="binding site" evidence="9">
    <location>
        <position position="224"/>
    </location>
    <ligand>
        <name>Mg(2+)</name>
        <dbReference type="ChEBI" id="CHEBI:18420"/>
        <label>2</label>
    </ligand>
</feature>
<dbReference type="GO" id="GO:0000103">
    <property type="term" value="P:sulfate assimilation"/>
    <property type="evidence" value="ECO:0007669"/>
    <property type="project" value="TreeGrafter"/>
</dbReference>
<dbReference type="GO" id="GO:0000287">
    <property type="term" value="F:magnesium ion binding"/>
    <property type="evidence" value="ECO:0007669"/>
    <property type="project" value="UniProtKB-UniRule"/>
</dbReference>
<dbReference type="GO" id="GO:0046854">
    <property type="term" value="P:phosphatidylinositol phosphate biosynthetic process"/>
    <property type="evidence" value="ECO:0007669"/>
    <property type="project" value="InterPro"/>
</dbReference>
<dbReference type="PRINTS" id="PR00377">
    <property type="entry name" value="IMPHPHTASES"/>
</dbReference>
<feature type="binding site" evidence="10">
    <location>
        <position position="87"/>
    </location>
    <ligand>
        <name>Mg(2+)</name>
        <dbReference type="ChEBI" id="CHEBI:18420"/>
        <label>1</label>
        <note>catalytic</note>
    </ligand>
</feature>
<proteinExistence type="inferred from homology"/>
<dbReference type="InterPro" id="IPR006240">
    <property type="entry name" value="CysQ"/>
</dbReference>
<dbReference type="PANTHER" id="PTHR43028:SF5">
    <property type="entry name" value="3'(2'),5'-BISPHOSPHATE NUCLEOTIDASE 1"/>
    <property type="match status" value="1"/>
</dbReference>
<evidence type="ECO:0000256" key="1">
    <source>
        <dbReference type="ARBA" id="ARBA00001625"/>
    </source>
</evidence>
<evidence type="ECO:0000313" key="12">
    <source>
        <dbReference type="Proteomes" id="UP000319040"/>
    </source>
</evidence>